<feature type="signal peptide" evidence="7">
    <location>
        <begin position="1"/>
        <end position="16"/>
    </location>
</feature>
<dbReference type="Gene3D" id="2.60.40.1180">
    <property type="entry name" value="Golgi alpha-mannosidase II"/>
    <property type="match status" value="1"/>
</dbReference>
<keyword evidence="6" id="KW-0325">Glycoprotein</keyword>
<dbReference type="SUPFAM" id="SSF49785">
    <property type="entry name" value="Galactose-binding domain-like"/>
    <property type="match status" value="1"/>
</dbReference>
<dbReference type="InterPro" id="IPR013780">
    <property type="entry name" value="Glyco_hydro_b"/>
</dbReference>
<dbReference type="GO" id="GO:0046373">
    <property type="term" value="P:L-arabinose metabolic process"/>
    <property type="evidence" value="ECO:0007669"/>
    <property type="project" value="InterPro"/>
</dbReference>
<dbReference type="PANTHER" id="PTHR31776">
    <property type="entry name" value="ALPHA-L-ARABINOFURANOSIDASE 1"/>
    <property type="match status" value="1"/>
</dbReference>
<dbReference type="EC" id="3.2.1.55" evidence="3"/>
<name>A0A4Q1DA29_9BACT</name>
<evidence type="ECO:0000313" key="10">
    <source>
        <dbReference type="Proteomes" id="UP000290545"/>
    </source>
</evidence>
<sequence length="850" mass="95303">MNLKCCFALLSTAVLAGNIVSAQQQAVLKINDGVVKNTVAPSLHGIFFEEISHGGEGGLYAELIQNRGFEESRIPPGTVVENGQIIPKRTPHYNMNGQATDWTMPWPYTSDYPYWRLETAPDAKINIQLTQQQPLNSATPRSLKVNISKRSSSGKNSLVNEGFWGINAQKDAVYNLSFYARTDAAWKGPLTVQLQTKAGKAIAAYTFNDVKGAAWKKYTCTLVPSETDTAAEFAFHFGSTGTVWFDFVSLFPKETFRNRPNGLRKDLAEYLESLKPAFVRWPGGCFVEGINIESAPNWKTAIGPIEKRPGTFSVWSYWSSDGFGYHEYLQFCEDIGAKALYVFNAGVSCEFRSGTFIPDEELQPVINDVLDAIEYAVGPATSKWGKVRAANGHPKPFPLEYVEVGNEQHGPFYARRFNRFYDAIKKNYPQIKIIASMGIGDLNRHTLDSIRVTDYADEHAYKSAWWAFSNYDHFDRYKRGDYDVYVGEYATNAGVGKGNMLAALNDAVYIMGMENNGDLVKMSSYAPLFENTNTRHWPVNLINFNAGNSFARISYYTIKMMNEHRADENLPVSLQVIPAATKKNKFAGGIGLATWDTQTEYKDIEITQNGQLVYKSDFAQRPGEWQPVRGQWEWKDSALAQTAEGAQLLNILKDKKFESYTLKLKARKLSGFNAFMIPFAIGEGESYLRAHIGSWINQNCVFELVSGESVADVTRQKRLPQPIETGRWYEISLEVGPEKVDCYLNGQLLMSYTEPPKLVALAGRDKQSGDLIIKMVNASGEDYNTTLELQNTSLTGTATAWTLETPTLEAENSFAHPEQYKPVKQTITGISGKKFSYRFPKYAITILRVK</sequence>
<accession>A0A4Q1DA29</accession>
<dbReference type="GO" id="GO:0046556">
    <property type="term" value="F:alpha-L-arabinofuranosidase activity"/>
    <property type="evidence" value="ECO:0007669"/>
    <property type="project" value="UniProtKB-EC"/>
</dbReference>
<dbReference type="InterPro" id="IPR010720">
    <property type="entry name" value="Alpha-L-AF_C"/>
</dbReference>
<dbReference type="PANTHER" id="PTHR31776:SF0">
    <property type="entry name" value="ALPHA-L-ARABINOFURANOSIDASE 1"/>
    <property type="match status" value="1"/>
</dbReference>
<evidence type="ECO:0000256" key="6">
    <source>
        <dbReference type="ARBA" id="ARBA00023180"/>
    </source>
</evidence>
<protein>
    <recommendedName>
        <fullName evidence="3">non-reducing end alpha-L-arabinofuranosidase</fullName>
        <ecNumber evidence="3">3.2.1.55</ecNumber>
    </recommendedName>
</protein>
<dbReference type="OrthoDB" id="9758333at2"/>
<dbReference type="Gene3D" id="3.20.20.80">
    <property type="entry name" value="Glycosidases"/>
    <property type="match status" value="1"/>
</dbReference>
<dbReference type="InterPro" id="IPR051563">
    <property type="entry name" value="Glycosyl_Hydrolase_51"/>
</dbReference>
<dbReference type="Proteomes" id="UP000290545">
    <property type="component" value="Unassembled WGS sequence"/>
</dbReference>
<evidence type="ECO:0000256" key="1">
    <source>
        <dbReference type="ARBA" id="ARBA00001462"/>
    </source>
</evidence>
<comment type="catalytic activity">
    <reaction evidence="1">
        <text>Hydrolysis of terminal non-reducing alpha-L-arabinofuranoside residues in alpha-L-arabinosides.</text>
        <dbReference type="EC" id="3.2.1.55"/>
    </reaction>
</comment>
<evidence type="ECO:0000313" key="9">
    <source>
        <dbReference type="EMBL" id="RXK85403.1"/>
    </source>
</evidence>
<keyword evidence="5" id="KW-0378">Hydrolase</keyword>
<dbReference type="Gene3D" id="2.60.120.260">
    <property type="entry name" value="Galactose-binding domain-like"/>
    <property type="match status" value="1"/>
</dbReference>
<keyword evidence="10" id="KW-1185">Reference proteome</keyword>
<organism evidence="9 10">
    <name type="scientific">Filimonas effusa</name>
    <dbReference type="NCBI Taxonomy" id="2508721"/>
    <lineage>
        <taxon>Bacteria</taxon>
        <taxon>Pseudomonadati</taxon>
        <taxon>Bacteroidota</taxon>
        <taxon>Chitinophagia</taxon>
        <taxon>Chitinophagales</taxon>
        <taxon>Chitinophagaceae</taxon>
        <taxon>Filimonas</taxon>
    </lineage>
</organism>
<dbReference type="InterPro" id="IPR055235">
    <property type="entry name" value="ASD1_cat"/>
</dbReference>
<evidence type="ECO:0000256" key="3">
    <source>
        <dbReference type="ARBA" id="ARBA00012670"/>
    </source>
</evidence>
<evidence type="ECO:0000259" key="8">
    <source>
        <dbReference type="SMART" id="SM00813"/>
    </source>
</evidence>
<dbReference type="Pfam" id="PF22848">
    <property type="entry name" value="ASD1_dom"/>
    <property type="match status" value="1"/>
</dbReference>
<proteinExistence type="inferred from homology"/>
<evidence type="ECO:0000256" key="5">
    <source>
        <dbReference type="ARBA" id="ARBA00022801"/>
    </source>
</evidence>
<dbReference type="EMBL" id="SDHZ01000001">
    <property type="protein sequence ID" value="RXK85403.1"/>
    <property type="molecule type" value="Genomic_DNA"/>
</dbReference>
<dbReference type="Pfam" id="PF06964">
    <property type="entry name" value="Alpha-L-AF_C"/>
    <property type="match status" value="1"/>
</dbReference>
<gene>
    <name evidence="9" type="ORF">ESB13_00835</name>
</gene>
<evidence type="ECO:0000256" key="2">
    <source>
        <dbReference type="ARBA" id="ARBA00007186"/>
    </source>
</evidence>
<dbReference type="AlphaFoldDB" id="A0A4Q1DA29"/>
<comment type="similarity">
    <text evidence="2">Belongs to the glycosyl hydrolase 51 family.</text>
</comment>
<dbReference type="InterPro" id="IPR008979">
    <property type="entry name" value="Galactose-bd-like_sf"/>
</dbReference>
<comment type="caution">
    <text evidence="9">The sequence shown here is derived from an EMBL/GenBank/DDBJ whole genome shotgun (WGS) entry which is preliminary data.</text>
</comment>
<feature type="domain" description="Alpha-L-arabinofuranosidase C-terminal" evidence="8">
    <location>
        <begin position="487"/>
        <end position="843"/>
    </location>
</feature>
<evidence type="ECO:0000256" key="4">
    <source>
        <dbReference type="ARBA" id="ARBA00022729"/>
    </source>
</evidence>
<dbReference type="SUPFAM" id="SSF51011">
    <property type="entry name" value="Glycosyl hydrolase domain"/>
    <property type="match status" value="1"/>
</dbReference>
<reference evidence="9 10" key="1">
    <citation type="submission" date="2019-01" db="EMBL/GenBank/DDBJ databases">
        <title>Filimonas sp. strain TTM-71.</title>
        <authorList>
            <person name="Chen W.-M."/>
        </authorList>
    </citation>
    <scope>NUCLEOTIDE SEQUENCE [LARGE SCALE GENOMIC DNA]</scope>
    <source>
        <strain evidence="9 10">TTM-71</strain>
    </source>
</reference>
<feature type="chain" id="PRO_5020205579" description="non-reducing end alpha-L-arabinofuranosidase" evidence="7">
    <location>
        <begin position="17"/>
        <end position="850"/>
    </location>
</feature>
<keyword evidence="4 7" id="KW-0732">Signal</keyword>
<dbReference type="RefSeq" id="WP_129001155.1">
    <property type="nucleotide sequence ID" value="NZ_SDHZ01000001.1"/>
</dbReference>
<dbReference type="InterPro" id="IPR017853">
    <property type="entry name" value="GH"/>
</dbReference>
<dbReference type="SMART" id="SM00813">
    <property type="entry name" value="Alpha-L-AF_C"/>
    <property type="match status" value="1"/>
</dbReference>
<evidence type="ECO:0000256" key="7">
    <source>
        <dbReference type="SAM" id="SignalP"/>
    </source>
</evidence>
<dbReference type="SUPFAM" id="SSF51445">
    <property type="entry name" value="(Trans)glycosidases"/>
    <property type="match status" value="1"/>
</dbReference>